<protein>
    <recommendedName>
        <fullName evidence="3">Transposable element Tc1 transposase</fullName>
    </recommendedName>
</protein>
<dbReference type="AlphaFoldDB" id="A0A4Y2QCQ2"/>
<keyword evidence="2" id="KW-1185">Reference proteome</keyword>
<dbReference type="InterPro" id="IPR036397">
    <property type="entry name" value="RNaseH_sf"/>
</dbReference>
<comment type="caution">
    <text evidence="1">The sequence shown here is derived from an EMBL/GenBank/DDBJ whole genome shotgun (WGS) entry which is preliminary data.</text>
</comment>
<gene>
    <name evidence="1" type="ORF">AVEN_32127_1</name>
</gene>
<dbReference type="OrthoDB" id="4843387at2759"/>
<name>A0A4Y2QCQ2_ARAVE</name>
<dbReference type="EMBL" id="BGPR01220199">
    <property type="protein sequence ID" value="GBN60823.1"/>
    <property type="molecule type" value="Genomic_DNA"/>
</dbReference>
<dbReference type="Proteomes" id="UP000499080">
    <property type="component" value="Unassembled WGS sequence"/>
</dbReference>
<proteinExistence type="predicted"/>
<evidence type="ECO:0000313" key="1">
    <source>
        <dbReference type="EMBL" id="GBN60823.1"/>
    </source>
</evidence>
<organism evidence="1 2">
    <name type="scientific">Araneus ventricosus</name>
    <name type="common">Orbweaver spider</name>
    <name type="synonym">Epeira ventricosa</name>
    <dbReference type="NCBI Taxonomy" id="182803"/>
    <lineage>
        <taxon>Eukaryota</taxon>
        <taxon>Metazoa</taxon>
        <taxon>Ecdysozoa</taxon>
        <taxon>Arthropoda</taxon>
        <taxon>Chelicerata</taxon>
        <taxon>Arachnida</taxon>
        <taxon>Araneae</taxon>
        <taxon>Araneomorphae</taxon>
        <taxon>Entelegynae</taxon>
        <taxon>Araneoidea</taxon>
        <taxon>Araneidae</taxon>
        <taxon>Araneus</taxon>
    </lineage>
</organism>
<dbReference type="Gene3D" id="3.30.420.10">
    <property type="entry name" value="Ribonuclease H-like superfamily/Ribonuclease H"/>
    <property type="match status" value="1"/>
</dbReference>
<reference evidence="1 2" key="1">
    <citation type="journal article" date="2019" name="Sci. Rep.">
        <title>Orb-weaving spider Araneus ventricosus genome elucidates the spidroin gene catalogue.</title>
        <authorList>
            <person name="Kono N."/>
            <person name="Nakamura H."/>
            <person name="Ohtoshi R."/>
            <person name="Moran D.A.P."/>
            <person name="Shinohara A."/>
            <person name="Yoshida Y."/>
            <person name="Fujiwara M."/>
            <person name="Mori M."/>
            <person name="Tomita M."/>
            <person name="Arakawa K."/>
        </authorList>
    </citation>
    <scope>NUCLEOTIDE SEQUENCE [LARGE SCALE GENOMIC DNA]</scope>
</reference>
<dbReference type="GO" id="GO:0003676">
    <property type="term" value="F:nucleic acid binding"/>
    <property type="evidence" value="ECO:0007669"/>
    <property type="project" value="InterPro"/>
</dbReference>
<sequence length="91" mass="10556">MEKVQNRFGSKKFTSYSETWWWLRHGLGLYGFNPKGNLVFIDGIITHIVYLDILHNNLKESTKNLGLDGNFIFLHDNDPKHTGQNMVSFSL</sequence>
<evidence type="ECO:0008006" key="3">
    <source>
        <dbReference type="Google" id="ProtNLM"/>
    </source>
</evidence>
<accession>A0A4Y2QCQ2</accession>
<evidence type="ECO:0000313" key="2">
    <source>
        <dbReference type="Proteomes" id="UP000499080"/>
    </source>
</evidence>